<dbReference type="Gene3D" id="6.20.240.20">
    <property type="match status" value="1"/>
</dbReference>
<dbReference type="CDD" id="cd14473">
    <property type="entry name" value="FERM_B-lobe"/>
    <property type="match status" value="1"/>
</dbReference>
<reference evidence="11 12" key="1">
    <citation type="submission" date="2022-05" db="EMBL/GenBank/DDBJ databases">
        <authorList>
            <consortium name="Genoscope - CEA"/>
            <person name="William W."/>
        </authorList>
    </citation>
    <scope>NUCLEOTIDE SEQUENCE [LARGE SCALE GENOMIC DNA]</scope>
</reference>
<evidence type="ECO:0000256" key="3">
    <source>
        <dbReference type="ARBA" id="ARBA00023123"/>
    </source>
</evidence>
<feature type="region of interest" description="Disordered" evidence="6">
    <location>
        <begin position="898"/>
        <end position="975"/>
    </location>
</feature>
<keyword evidence="12" id="KW-1185">Reference proteome</keyword>
<evidence type="ECO:0000256" key="6">
    <source>
        <dbReference type="SAM" id="MobiDB-lite"/>
    </source>
</evidence>
<dbReference type="PROSITE" id="PS51016">
    <property type="entry name" value="MYTH4"/>
    <property type="match status" value="1"/>
</dbReference>
<dbReference type="SUPFAM" id="SSF50729">
    <property type="entry name" value="PH domain-like"/>
    <property type="match status" value="4"/>
</dbReference>
<evidence type="ECO:0000313" key="11">
    <source>
        <dbReference type="EMBL" id="CAH3129110.1"/>
    </source>
</evidence>
<accession>A0ABN8P145</accession>
<dbReference type="PROSITE" id="PS51456">
    <property type="entry name" value="MYOSIN_MOTOR"/>
    <property type="match status" value="1"/>
</dbReference>
<keyword evidence="3 5" id="KW-0518">Myosin</keyword>
<feature type="domain" description="Myosin motor" evidence="10">
    <location>
        <begin position="63"/>
        <end position="737"/>
    </location>
</feature>
<evidence type="ECO:0000256" key="5">
    <source>
        <dbReference type="PROSITE-ProRule" id="PRU00782"/>
    </source>
</evidence>
<dbReference type="EMBL" id="CALNXK010000046">
    <property type="protein sequence ID" value="CAH3129110.1"/>
    <property type="molecule type" value="Genomic_DNA"/>
</dbReference>
<name>A0ABN8P145_9CNID</name>
<evidence type="ECO:0000259" key="8">
    <source>
        <dbReference type="PROSITE" id="PS50057"/>
    </source>
</evidence>
<dbReference type="SMART" id="SM00242">
    <property type="entry name" value="MYSc"/>
    <property type="match status" value="1"/>
</dbReference>
<dbReference type="InterPro" id="IPR014352">
    <property type="entry name" value="FERM/acyl-CoA-bd_prot_sf"/>
</dbReference>
<evidence type="ECO:0000259" key="7">
    <source>
        <dbReference type="PROSITE" id="PS50003"/>
    </source>
</evidence>
<dbReference type="InterPro" id="IPR001609">
    <property type="entry name" value="Myosin_head_motor_dom-like"/>
</dbReference>
<dbReference type="SMART" id="SM00015">
    <property type="entry name" value="IQ"/>
    <property type="match status" value="2"/>
</dbReference>
<sequence length="2012" mass="231945">MESFYEVGSRVWLLEGKDWVPATVTESKGAEVTFRTEYDKTYSIAKDSLNRQKVTTMHQTSVDGVDDMANLGDLHDAAILHNLHLRYKNDKIYTYIGSILCAVNPYYVVEGLYDVSVMNSYREKHIGELPPHIFAIANECYYSMWKKGESQCVLISGESGAGKTESTKFILKYLSDVSRGTGETENMPKVEDAIIQSSPIMEAFGNAKTVYNNNSSRFGKFIHLKFNSKGRMDGGSIQDFLLEKNRVVRQNPGERNYHIFYSLLAGASEDQRNLFLLNAPEKYHYLKQSGCYGDPSINDKEDFNNVLNAMKVMCLTDEEISDVLQVISGVLQLGNVHFMAAGGAQIAEKSVLENVANLLRVDIYELSDALTQKSMILRGEEILSPLSVEQALDSRDSMAMNLYACTFKWLINKINQRIKGNDSFSSIGVLDIFGFENFDVNRFEQFNINYANEKLQQYFNKHIFSLEQLEYNREGLEWTDIDWMDNGECLDLIEKKLGVLALIDEESNFPKGTDESMLNKLHSSHEGNTFYIKPRVANTKFGIKHYAGEVFYSTKGFLEKNRDSFRDEILNVLMESRSDFIYDIVEHMKPSAPAAGTKKSSRKRPTVSSQFKTSLASLMTTLGQSHPYFVRCVKPNEKKLPQSFNPKVVLSQLRYSGMLETVRIRRAGFPVRRPQHKKKTSCFRYKVLFRGKTLSGDNSDCTLILQEFDSEKKSFKLGKTKVFMKDKLEYVVERKRNAELEAVAMLIKKRIMGYLQRKKYLKIRNDIITIQKNYKAHYYYRQYLKKRSAAIIIQKFERGRTARALLKRLLEEKRIEEERIRREREEEERRKEEERRREMERLEQERKMKELEELRRKAEEEARIKREEEEERLRKEEEQRQAVLAKARALEEARRLEEAKKKAEEEARRKEEEERKRREEEEARKKAEEEERLRKEAEAEAAAQIAELDRQLKLEDSDEEEEDTEEAWDRPPSLYDTQDLPLREGYLMMRGGLLSLWKKHWCVLRDDTFMWFRGKQDALKCGWLMKKGGGTTTLSRRNWKRRWFVLKDNVLTYHETDMDGAKSLGTIDIRNAVRIVDDGVKENGFSIITENRTYHIIAENTNDWNQWFNILNRVHRANDEELKGMREESANVKHAAGTIDVAMIESCTPGGVANKPNSFTLITANRVMNFIADSPEDVNGWVEAIQTSKEHEVDEGFADVIEKGWLIKEGANDDSRRKRQLNCIFLYLVDRWCVLTGNSLDYYKSYVKNSPKFGSIVLNSLCSVVSPEEREPGDWTFIVNGRKRSYVLHAKLQEEAIRWANAIQEVIDSKPPVETPFEKLVAELKNTTTENETDQVYRTNPVLKYSKIPLKAPLLPLPYGQSQSSRAKGKGYGTFHEEAVRVFSSLLEQESIADPIPVIQLELKEEDYSRAKIYRLSVHVYSRNLTKFGLLARTGNNRKACCSCRVVVLLARCSVAFLTGHLPVPQEWPLNGGSAVLTFYLFHRFTVSIPWLTFPVALPFTLPYFVPDFFKERFRSGFRCYEQFVYGHAMNPALIKYCHCIFGLQGILQTCQDLKPLRDEVFCQLIKQTTHHPSPDSIGNLRNMQVLVCMCCTFVPSRKYLRYLRFHLKRNREKHPNTEMARFAAYALECIKRTRPREFPPSREEIISLLGRRELSAVVHCYGGGSCKITINSATTAGEVVEKLCKGLNIPQKYNIFSLFEQCGTIEKNIEDRTVLADVLSKFEKYKALGLTEAGHTWKLFFKIFCFLEPESVEPDSVEYGFLYEQACDSIILGKYPAPDTTLYLLAALRLQFNEGDYKPGAWVSDLDSVYPPGKLKQKVKKENNSIGRDRTFSLKGTIRKAVSPFRSAGGTENETENTKKATEEELSFIKSSICEQWKRIGGMDQEQAQKQYMEILRSWPGYGSTLFDVETKDLNLNPDLWLGVSFKGVALYKRGDVRPQCQFSYENILSFGAPAANVYKIIVDGRDPMLFETSQVIEIAKLMKAYINQIVKLRRASYYSQASSEASDSFM</sequence>
<dbReference type="InterPro" id="IPR019748">
    <property type="entry name" value="FERM_central"/>
</dbReference>
<dbReference type="InterPro" id="IPR011993">
    <property type="entry name" value="PH-like_dom_sf"/>
</dbReference>
<dbReference type="CDD" id="cd13202">
    <property type="entry name" value="FERM_C_MyoX"/>
    <property type="match status" value="1"/>
</dbReference>
<dbReference type="InterPro" id="IPR027417">
    <property type="entry name" value="P-loop_NTPase"/>
</dbReference>
<feature type="binding site" evidence="5">
    <location>
        <begin position="157"/>
        <end position="164"/>
    </location>
    <ligand>
        <name>ATP</name>
        <dbReference type="ChEBI" id="CHEBI:30616"/>
    </ligand>
</feature>
<evidence type="ECO:0000313" key="12">
    <source>
        <dbReference type="Proteomes" id="UP001159405"/>
    </source>
</evidence>
<dbReference type="SMART" id="SM00233">
    <property type="entry name" value="PH"/>
    <property type="match status" value="2"/>
</dbReference>
<dbReference type="InterPro" id="IPR035963">
    <property type="entry name" value="FERM_2"/>
</dbReference>
<evidence type="ECO:0008006" key="13">
    <source>
        <dbReference type="Google" id="ProtNLM"/>
    </source>
</evidence>
<feature type="domain" description="PH" evidence="7">
    <location>
        <begin position="1159"/>
        <end position="1190"/>
    </location>
</feature>
<dbReference type="Proteomes" id="UP001159405">
    <property type="component" value="Unassembled WGS sequence"/>
</dbReference>
<dbReference type="PROSITE" id="PS50096">
    <property type="entry name" value="IQ"/>
    <property type="match status" value="1"/>
</dbReference>
<organism evidence="11 12">
    <name type="scientific">Porites lobata</name>
    <dbReference type="NCBI Taxonomy" id="104759"/>
    <lineage>
        <taxon>Eukaryota</taxon>
        <taxon>Metazoa</taxon>
        <taxon>Cnidaria</taxon>
        <taxon>Anthozoa</taxon>
        <taxon>Hexacorallia</taxon>
        <taxon>Scleractinia</taxon>
        <taxon>Fungiina</taxon>
        <taxon>Poritidae</taxon>
        <taxon>Porites</taxon>
    </lineage>
</organism>
<dbReference type="CDD" id="cd13296">
    <property type="entry name" value="PH2_MyoX"/>
    <property type="match status" value="1"/>
</dbReference>
<keyword evidence="2 5" id="KW-0067">ATP-binding</keyword>
<dbReference type="Gene3D" id="1.25.40.530">
    <property type="entry name" value="MyTH4 domain"/>
    <property type="match status" value="2"/>
</dbReference>
<dbReference type="Gene3D" id="1.20.58.530">
    <property type="match status" value="1"/>
</dbReference>
<feature type="domain" description="PH" evidence="7">
    <location>
        <begin position="1199"/>
        <end position="1308"/>
    </location>
</feature>
<dbReference type="InterPro" id="IPR000299">
    <property type="entry name" value="FERM_domain"/>
</dbReference>
<dbReference type="Gene3D" id="3.40.850.10">
    <property type="entry name" value="Kinesin motor domain"/>
    <property type="match status" value="1"/>
</dbReference>
<dbReference type="Pfam" id="PF00169">
    <property type="entry name" value="PH"/>
    <property type="match status" value="2"/>
</dbReference>
<dbReference type="CDD" id="cd17206">
    <property type="entry name" value="FERM_F1_Myosin-X"/>
    <property type="match status" value="1"/>
</dbReference>
<dbReference type="SMART" id="SM00139">
    <property type="entry name" value="MyTH4"/>
    <property type="match status" value="1"/>
</dbReference>
<protein>
    <recommendedName>
        <fullName evidence="13">Unconventional myosin-X</fullName>
    </recommendedName>
</protein>
<dbReference type="Pfam" id="PF18597">
    <property type="entry name" value="SH3_19"/>
    <property type="match status" value="1"/>
</dbReference>
<keyword evidence="5" id="KW-0009">Actin-binding</keyword>
<dbReference type="InterPro" id="IPR001849">
    <property type="entry name" value="PH_domain"/>
</dbReference>
<feature type="domain" description="FERM" evidence="8">
    <location>
        <begin position="1655"/>
        <end position="1999"/>
    </location>
</feature>
<dbReference type="PANTHER" id="PTHR46049:SF3">
    <property type="entry name" value="MYOSIN VIIA"/>
    <property type="match status" value="1"/>
</dbReference>
<dbReference type="InterPro" id="IPR038185">
    <property type="entry name" value="MyTH4_dom_sf"/>
</dbReference>
<keyword evidence="1 5" id="KW-0547">Nucleotide-binding</keyword>
<dbReference type="InterPro" id="IPR019749">
    <property type="entry name" value="Band_41_domain"/>
</dbReference>
<feature type="compositionally biased region" description="Acidic residues" evidence="6">
    <location>
        <begin position="956"/>
        <end position="966"/>
    </location>
</feature>
<dbReference type="Gene3D" id="1.20.5.190">
    <property type="match status" value="1"/>
</dbReference>
<evidence type="ECO:0000256" key="1">
    <source>
        <dbReference type="ARBA" id="ARBA00022741"/>
    </source>
</evidence>
<dbReference type="InterPro" id="IPR051724">
    <property type="entry name" value="Actin_motor_Myosin"/>
</dbReference>
<dbReference type="Pfam" id="PF00063">
    <property type="entry name" value="Myosin_head"/>
    <property type="match status" value="1"/>
</dbReference>
<evidence type="ECO:0000256" key="2">
    <source>
        <dbReference type="ARBA" id="ARBA00022840"/>
    </source>
</evidence>
<dbReference type="Gene3D" id="1.10.10.820">
    <property type="match status" value="1"/>
</dbReference>
<dbReference type="Gene3D" id="2.30.29.30">
    <property type="entry name" value="Pleckstrin-homology domain (PH domain)/Phosphotyrosine-binding domain (PTB)"/>
    <property type="match status" value="4"/>
</dbReference>
<feature type="compositionally biased region" description="Basic and acidic residues" evidence="6">
    <location>
        <begin position="898"/>
        <end position="938"/>
    </location>
</feature>
<feature type="domain" description="PH" evidence="7">
    <location>
        <begin position="1017"/>
        <end position="1116"/>
    </location>
</feature>
<dbReference type="PANTHER" id="PTHR46049">
    <property type="entry name" value="AGAP003327-PA"/>
    <property type="match status" value="1"/>
</dbReference>
<gene>
    <name evidence="11" type="ORF">PLOB_00033954</name>
</gene>
<dbReference type="Gene3D" id="3.10.20.90">
    <property type="entry name" value="Phosphatidylinositol 3-kinase Catalytic Subunit, Chain A, domain 1"/>
    <property type="match status" value="1"/>
</dbReference>
<dbReference type="Pfam" id="PF00784">
    <property type="entry name" value="MyTH4"/>
    <property type="match status" value="1"/>
</dbReference>
<evidence type="ECO:0000256" key="4">
    <source>
        <dbReference type="ARBA" id="ARBA00023175"/>
    </source>
</evidence>
<dbReference type="InterPro" id="IPR040640">
    <property type="entry name" value="MyoX_N_SH3"/>
</dbReference>
<dbReference type="Gene3D" id="1.20.80.10">
    <property type="match status" value="1"/>
</dbReference>
<dbReference type="Gene3D" id="1.20.120.720">
    <property type="entry name" value="Myosin VI head, motor domain, U50 subdomain"/>
    <property type="match status" value="1"/>
</dbReference>
<dbReference type="InterPro" id="IPR036961">
    <property type="entry name" value="Kinesin_motor_dom_sf"/>
</dbReference>
<dbReference type="PROSITE" id="PS50003">
    <property type="entry name" value="PH_DOMAIN"/>
    <property type="match status" value="3"/>
</dbReference>
<dbReference type="Pfam" id="PF00373">
    <property type="entry name" value="FERM_M"/>
    <property type="match status" value="1"/>
</dbReference>
<keyword evidence="4 5" id="KW-0505">Motor protein</keyword>
<dbReference type="SUPFAM" id="SSF52540">
    <property type="entry name" value="P-loop containing nucleoside triphosphate hydrolases"/>
    <property type="match status" value="1"/>
</dbReference>
<dbReference type="InterPro" id="IPR000857">
    <property type="entry name" value="MyTH4_dom"/>
</dbReference>
<feature type="region of interest" description="Actin-binding" evidence="5">
    <location>
        <begin position="615"/>
        <end position="637"/>
    </location>
</feature>
<comment type="similarity">
    <text evidence="5">Belongs to the TRAFAC class myosin-kinesin ATPase superfamily. Myosin family.</text>
</comment>
<feature type="domain" description="MyTH4" evidence="9">
    <location>
        <begin position="1345"/>
        <end position="1650"/>
    </location>
</feature>
<dbReference type="SMART" id="SM00295">
    <property type="entry name" value="B41"/>
    <property type="match status" value="1"/>
</dbReference>
<evidence type="ECO:0000259" key="10">
    <source>
        <dbReference type="PROSITE" id="PS51456"/>
    </source>
</evidence>
<proteinExistence type="inferred from homology"/>
<evidence type="ECO:0000259" key="9">
    <source>
        <dbReference type="PROSITE" id="PS51016"/>
    </source>
</evidence>
<dbReference type="PROSITE" id="PS50057">
    <property type="entry name" value="FERM_3"/>
    <property type="match status" value="1"/>
</dbReference>
<dbReference type="SUPFAM" id="SSF47031">
    <property type="entry name" value="Second domain of FERM"/>
    <property type="match status" value="1"/>
</dbReference>
<dbReference type="PRINTS" id="PR00193">
    <property type="entry name" value="MYOSINHEAVY"/>
</dbReference>
<dbReference type="InterPro" id="IPR000048">
    <property type="entry name" value="IQ_motif_EF-hand-BS"/>
</dbReference>
<dbReference type="Pfam" id="PF21989">
    <property type="entry name" value="RA_2"/>
    <property type="match status" value="1"/>
</dbReference>
<dbReference type="InterPro" id="IPR041797">
    <property type="entry name" value="MyoX_FERM_C"/>
</dbReference>
<comment type="caution">
    <text evidence="11">The sequence shown here is derived from an EMBL/GenBank/DDBJ whole genome shotgun (WGS) entry which is preliminary data.</text>
</comment>